<dbReference type="Proteomes" id="UP000485562">
    <property type="component" value="Unassembled WGS sequence"/>
</dbReference>
<organism evidence="1">
    <name type="scientific">candidate division TA06 bacterium ADurb.Bin131</name>
    <dbReference type="NCBI Taxonomy" id="1852827"/>
    <lineage>
        <taxon>Bacteria</taxon>
        <taxon>Bacteria division TA06</taxon>
    </lineage>
</organism>
<proteinExistence type="predicted"/>
<sequence length="312" mass="35439">MRHFFPTIVIVAVLLIGITENSQGKSQKEEVQLTQAEQKMVFSQYERIRKICGMEGKDGEISIQKGITSFEAMGELIEISDKEITIKVSPKTGEVVSVYIPAVTKELENWRKNTPEITSPTKEANQIKQIALKYIKLITEKPLPSNFVLSKIRYNYNDKTRDKGSWYIIWRRTLNGYEYQNDAISVSIVDYSGKLESFFSQTASEECPTETRITRENAERIAIAKASSVAGRIYTLYYGKPKNPTIFSVKLMIVNPNGFFEGKLGDYYSTPKCRLAYVIRVNFEVEPPKENVWIYVYVDANTGGVLGGDCLL</sequence>
<dbReference type="AlphaFoldDB" id="A0A1V6CDR6"/>
<dbReference type="EMBL" id="MWDQ01000025">
    <property type="protein sequence ID" value="OQB75020.1"/>
    <property type="molecule type" value="Genomic_DNA"/>
</dbReference>
<name>A0A1V6CDR6_UNCT6</name>
<reference evidence="1" key="1">
    <citation type="submission" date="2017-02" db="EMBL/GenBank/DDBJ databases">
        <title>Delving into the versatile metabolic prowess of the omnipresent phylum Bacteroidetes.</title>
        <authorList>
            <person name="Nobu M.K."/>
            <person name="Mei R."/>
            <person name="Narihiro T."/>
            <person name="Kuroda K."/>
            <person name="Liu W.-T."/>
        </authorList>
    </citation>
    <scope>NUCLEOTIDE SEQUENCE</scope>
    <source>
        <strain evidence="1">ADurb.Bin131</strain>
    </source>
</reference>
<comment type="caution">
    <text evidence="1">The sequence shown here is derived from an EMBL/GenBank/DDBJ whole genome shotgun (WGS) entry which is preliminary data.</text>
</comment>
<accession>A0A1V6CDR6</accession>
<gene>
    <name evidence="1" type="ORF">BWX89_00252</name>
</gene>
<evidence type="ECO:0000313" key="1">
    <source>
        <dbReference type="EMBL" id="OQB75020.1"/>
    </source>
</evidence>
<protein>
    <submittedName>
        <fullName evidence="1">Peptidase propeptide and YPEB domain protein</fullName>
    </submittedName>
</protein>